<reference evidence="1 2" key="1">
    <citation type="submission" date="2014-02" db="EMBL/GenBank/DDBJ databases">
        <title>The genome sequence of Colletotrichum salicis CBS 607.94.</title>
        <authorList>
            <person name="Baroncelli R."/>
            <person name="Thon M.R."/>
        </authorList>
    </citation>
    <scope>NUCLEOTIDE SEQUENCE [LARGE SCALE GENOMIC DNA]</scope>
    <source>
        <strain evidence="1 2">CBS 607.94</strain>
    </source>
</reference>
<dbReference type="GO" id="GO:0009116">
    <property type="term" value="P:nucleoside metabolic process"/>
    <property type="evidence" value="ECO:0007669"/>
    <property type="project" value="InterPro"/>
</dbReference>
<dbReference type="PANTHER" id="PTHR46082:SF11">
    <property type="entry name" value="AAA+ ATPASE DOMAIN-CONTAINING PROTEIN-RELATED"/>
    <property type="match status" value="1"/>
</dbReference>
<accession>A0A135T6W2</accession>
<dbReference type="EMBL" id="JFFI01002087">
    <property type="protein sequence ID" value="KXH43881.1"/>
    <property type="molecule type" value="Genomic_DNA"/>
</dbReference>
<dbReference type="Proteomes" id="UP000070121">
    <property type="component" value="Unassembled WGS sequence"/>
</dbReference>
<sequence>MAKSVPANDFTVGWVCALPIEMAAAAEMMDEEFADLPSQPSDTNIYSFGRIGVHNVVVACLPAGQMGTNQAATVASQMRTSFPLLRFGVLVGIGGGVPNLDDDIDIRLGDVVISQPSGQHGGVIQYDFGKTGADGRVARTGSLNAPPTILLNALAKLRSNDLRRKTQVLNQELGGVLCFEMEAAGLMNNFPCIDIRGICDCADVHKNKRWQAYAAATAAAYVKELLCTILRLASSDPDKLESSVDMAMFENAYCAIGRALDVRGINDDDQADVKGLVKTALERDDVGSWLFIVDNADDTELLFTSSKLITYLPSNRKGSILLTTRNH</sequence>
<dbReference type="InterPro" id="IPR035994">
    <property type="entry name" value="Nucleoside_phosphorylase_sf"/>
</dbReference>
<dbReference type="OrthoDB" id="1577640at2759"/>
<dbReference type="GO" id="GO:0003824">
    <property type="term" value="F:catalytic activity"/>
    <property type="evidence" value="ECO:0007669"/>
    <property type="project" value="InterPro"/>
</dbReference>
<dbReference type="PANTHER" id="PTHR46082">
    <property type="entry name" value="ATP/GTP-BINDING PROTEIN-RELATED"/>
    <property type="match status" value="1"/>
</dbReference>
<proteinExistence type="predicted"/>
<name>A0A135T6W2_9PEZI</name>
<comment type="caution">
    <text evidence="1">The sequence shown here is derived from an EMBL/GenBank/DDBJ whole genome shotgun (WGS) entry which is preliminary data.</text>
</comment>
<dbReference type="Gene3D" id="3.40.50.1580">
    <property type="entry name" value="Nucleoside phosphorylase domain"/>
    <property type="match status" value="1"/>
</dbReference>
<gene>
    <name evidence="1" type="ORF">CSAL01_01797</name>
</gene>
<dbReference type="SUPFAM" id="SSF53167">
    <property type="entry name" value="Purine and uridine phosphorylases"/>
    <property type="match status" value="1"/>
</dbReference>
<evidence type="ECO:0000313" key="1">
    <source>
        <dbReference type="EMBL" id="KXH43881.1"/>
    </source>
</evidence>
<protein>
    <submittedName>
        <fullName evidence="1">Phosphorylase superfamily protein</fullName>
    </submittedName>
</protein>
<organism evidence="1 2">
    <name type="scientific">Colletotrichum salicis</name>
    <dbReference type="NCBI Taxonomy" id="1209931"/>
    <lineage>
        <taxon>Eukaryota</taxon>
        <taxon>Fungi</taxon>
        <taxon>Dikarya</taxon>
        <taxon>Ascomycota</taxon>
        <taxon>Pezizomycotina</taxon>
        <taxon>Sordariomycetes</taxon>
        <taxon>Hypocreomycetidae</taxon>
        <taxon>Glomerellales</taxon>
        <taxon>Glomerellaceae</taxon>
        <taxon>Colletotrichum</taxon>
        <taxon>Colletotrichum acutatum species complex</taxon>
    </lineage>
</organism>
<evidence type="ECO:0000313" key="2">
    <source>
        <dbReference type="Proteomes" id="UP000070121"/>
    </source>
</evidence>
<keyword evidence="2" id="KW-1185">Reference proteome</keyword>
<dbReference type="AlphaFoldDB" id="A0A135T6W2"/>
<dbReference type="InterPro" id="IPR053137">
    <property type="entry name" value="NLR-like"/>
</dbReference>
<dbReference type="STRING" id="1209931.A0A135T6W2"/>